<organism evidence="1 2">
    <name type="scientific">Flavobacterium aquidurense</name>
    <dbReference type="NCBI Taxonomy" id="362413"/>
    <lineage>
        <taxon>Bacteria</taxon>
        <taxon>Pseudomonadati</taxon>
        <taxon>Bacteroidota</taxon>
        <taxon>Flavobacteriia</taxon>
        <taxon>Flavobacteriales</taxon>
        <taxon>Flavobacteriaceae</taxon>
        <taxon>Flavobacterium</taxon>
    </lineage>
</organism>
<dbReference type="EMBL" id="JRLF01000012">
    <property type="protein sequence ID" value="KQB39360.1"/>
    <property type="molecule type" value="Genomic_DNA"/>
</dbReference>
<dbReference type="AlphaFoldDB" id="A0A0Q0RS05"/>
<dbReference type="Proteomes" id="UP000050443">
    <property type="component" value="Unassembled WGS sequence"/>
</dbReference>
<sequence length="43" mass="4918">MSLQGTRNLSRNDNYRGYFVENGFKKSAESAKSAREKLKIKPP</sequence>
<protein>
    <submittedName>
        <fullName evidence="1">Uncharacterized protein</fullName>
    </submittedName>
</protein>
<name>A0A0Q0RS05_9FLAO</name>
<comment type="caution">
    <text evidence="1">The sequence shown here is derived from an EMBL/GenBank/DDBJ whole genome shotgun (WGS) entry which is preliminary data.</text>
</comment>
<accession>A0A0Q0RS05</accession>
<gene>
    <name evidence="1" type="ORF">RC62_1041</name>
</gene>
<evidence type="ECO:0000313" key="2">
    <source>
        <dbReference type="Proteomes" id="UP000050443"/>
    </source>
</evidence>
<evidence type="ECO:0000313" key="1">
    <source>
        <dbReference type="EMBL" id="KQB39360.1"/>
    </source>
</evidence>
<reference evidence="1 2" key="1">
    <citation type="submission" date="2014-09" db="EMBL/GenBank/DDBJ databases">
        <title>Genome sequence of Flavobacterium aquidurense RC62.</title>
        <authorList>
            <person name="Kim J.F."/>
            <person name="Kwak M.-J."/>
        </authorList>
    </citation>
    <scope>NUCLEOTIDE SEQUENCE [LARGE SCALE GENOMIC DNA]</scope>
    <source>
        <strain evidence="1 2">RC62</strain>
    </source>
</reference>
<proteinExistence type="predicted"/>